<dbReference type="Proteomes" id="UP000501690">
    <property type="component" value="Linkage Group LG2"/>
</dbReference>
<protein>
    <submittedName>
        <fullName evidence="1">Uncharacterized protein</fullName>
    </submittedName>
</protein>
<keyword evidence="2" id="KW-1185">Reference proteome</keyword>
<dbReference type="EMBL" id="CP039346">
    <property type="protein sequence ID" value="QCD82440.1"/>
    <property type="molecule type" value="Genomic_DNA"/>
</dbReference>
<evidence type="ECO:0000313" key="2">
    <source>
        <dbReference type="Proteomes" id="UP000501690"/>
    </source>
</evidence>
<reference evidence="1 2" key="1">
    <citation type="submission" date="2019-04" db="EMBL/GenBank/DDBJ databases">
        <title>An improved genome assembly and genetic linkage map for asparagus bean, Vigna unguiculata ssp. sesquipedialis.</title>
        <authorList>
            <person name="Xia Q."/>
            <person name="Zhang R."/>
            <person name="Dong Y."/>
        </authorList>
    </citation>
    <scope>NUCLEOTIDE SEQUENCE [LARGE SCALE GENOMIC DNA]</scope>
    <source>
        <tissue evidence="1">Leaf</tissue>
    </source>
</reference>
<proteinExistence type="predicted"/>
<organism evidence="1 2">
    <name type="scientific">Vigna unguiculata</name>
    <name type="common">Cowpea</name>
    <dbReference type="NCBI Taxonomy" id="3917"/>
    <lineage>
        <taxon>Eukaryota</taxon>
        <taxon>Viridiplantae</taxon>
        <taxon>Streptophyta</taxon>
        <taxon>Embryophyta</taxon>
        <taxon>Tracheophyta</taxon>
        <taxon>Spermatophyta</taxon>
        <taxon>Magnoliopsida</taxon>
        <taxon>eudicotyledons</taxon>
        <taxon>Gunneridae</taxon>
        <taxon>Pentapetalae</taxon>
        <taxon>rosids</taxon>
        <taxon>fabids</taxon>
        <taxon>Fabales</taxon>
        <taxon>Fabaceae</taxon>
        <taxon>Papilionoideae</taxon>
        <taxon>50 kb inversion clade</taxon>
        <taxon>NPAAA clade</taxon>
        <taxon>indigoferoid/millettioid clade</taxon>
        <taxon>Phaseoleae</taxon>
        <taxon>Vigna</taxon>
    </lineage>
</organism>
<sequence length="53" mass="5456">MEACFPTTIAPHRDSATICLHSRSNGGATVLATTTKLHLAPPSSSPVLAGKHC</sequence>
<dbReference type="AlphaFoldDB" id="A0A4D6L1T4"/>
<accession>A0A4D6L1T4</accession>
<evidence type="ECO:0000313" key="1">
    <source>
        <dbReference type="EMBL" id="QCD82440.1"/>
    </source>
</evidence>
<name>A0A4D6L1T4_VIGUN</name>
<gene>
    <name evidence="1" type="ORF">DEO72_LG2g2778</name>
</gene>